<dbReference type="AlphaFoldDB" id="A0A0A7EIJ4"/>
<keyword evidence="4" id="KW-1134">Transmembrane beta strand</keyword>
<dbReference type="STRING" id="1348114.OM33_12040"/>
<dbReference type="InterPro" id="IPR000184">
    <property type="entry name" value="Bac_surfAg_D15"/>
</dbReference>
<dbReference type="Pfam" id="PF17243">
    <property type="entry name" value="POTRA_TamA_1"/>
    <property type="match status" value="1"/>
</dbReference>
<dbReference type="HOGENOM" id="CLU_018618_2_0_6"/>
<evidence type="ECO:0000256" key="5">
    <source>
        <dbReference type="ARBA" id="ARBA00022692"/>
    </source>
</evidence>
<dbReference type="InterPro" id="IPR039910">
    <property type="entry name" value="D15-like"/>
</dbReference>
<comment type="subunit">
    <text evidence="10">Interacts with TamB to form the translocation and assembly module (TAM).</text>
</comment>
<evidence type="ECO:0000259" key="11">
    <source>
        <dbReference type="Pfam" id="PF01103"/>
    </source>
</evidence>
<organism evidence="13 14">
    <name type="scientific">Pseudoalteromonas piratica</name>
    <dbReference type="NCBI Taxonomy" id="1348114"/>
    <lineage>
        <taxon>Bacteria</taxon>
        <taxon>Pseudomonadati</taxon>
        <taxon>Pseudomonadota</taxon>
        <taxon>Gammaproteobacteria</taxon>
        <taxon>Alteromonadales</taxon>
        <taxon>Pseudoalteromonadaceae</taxon>
        <taxon>Pseudoalteromonas</taxon>
    </lineage>
</organism>
<dbReference type="Gene3D" id="2.40.160.50">
    <property type="entry name" value="membrane protein fhac: a member of the omp85/tpsb transporter family"/>
    <property type="match status" value="1"/>
</dbReference>
<dbReference type="InterPro" id="IPR035243">
    <property type="entry name" value="TamA_POTRA_Dom_1"/>
</dbReference>
<dbReference type="GO" id="GO:0097347">
    <property type="term" value="C:TAM protein secretion complex"/>
    <property type="evidence" value="ECO:0007669"/>
    <property type="project" value="TreeGrafter"/>
</dbReference>
<evidence type="ECO:0000256" key="10">
    <source>
        <dbReference type="ARBA" id="ARBA00093548"/>
    </source>
</evidence>
<evidence type="ECO:0000259" key="12">
    <source>
        <dbReference type="Pfam" id="PF17243"/>
    </source>
</evidence>
<name>A0A0A7EIJ4_9GAMM</name>
<keyword evidence="7" id="KW-0472">Membrane</keyword>
<keyword evidence="6" id="KW-0732">Signal</keyword>
<keyword evidence="5" id="KW-0812">Transmembrane</keyword>
<comment type="similarity">
    <text evidence="2">Belongs to the TamA family.</text>
</comment>
<feature type="domain" description="TamA POTRA" evidence="12">
    <location>
        <begin position="32"/>
        <end position="102"/>
    </location>
</feature>
<evidence type="ECO:0000256" key="6">
    <source>
        <dbReference type="ARBA" id="ARBA00022729"/>
    </source>
</evidence>
<sequence>MNRDFILYRYIVFFAVVLWGFACSASQTVTQITVKANDETLKRNVELYLNELKQQTFSPSLLKNAKTLSQNALKPFGYYLPQIDVKADESDGKVKLHVRVKPNQQTKISQLDIQLLGEGAKDPIIEERISKLNISVGDSLNHGAYEKAKALINNTLFDLGYFDTKWIRHTIEVRRGTASAIIRLHVDSGKRYRFGPMILDREIKANNLVHRINPMVVGNFYDNAIVSDFNIRLSNMPYFKSVRVYPDIINRQNGEVSVIVQLLHKPKNSFELGGGISTDDNGLKLRFKWTKPWITNEGHYLETNIEASQVDPQARISYTIPVNDPNNDVWRFGAGYIYDDLKMSRKLTTQAQRQWLTEHNWVRTAFVKYEIENYDINNISYHSNMVLPGISYARKHTLGGTTPYWGEQLLVSTEFASEHLASEVDLFKVQILGQQLRTYADRHMFLARVNLGAIVTEDINAVPISMRFFAGGDKSIRGYRYESIAPKIGDQVVGGQYLVTASAEYNYRFLPNWRAALFVDAGTATNDFDEEIQIGTGFGVRWLTPIGPVRIDYAFAVTDENRTGRFSITIGPEI</sequence>
<dbReference type="PANTHER" id="PTHR12815">
    <property type="entry name" value="SORTING AND ASSEMBLY MACHINERY SAMM50 PROTEIN FAMILY MEMBER"/>
    <property type="match status" value="1"/>
</dbReference>
<dbReference type="eggNOG" id="COG0729">
    <property type="taxonomic scope" value="Bacteria"/>
</dbReference>
<proteinExistence type="inferred from homology"/>
<accession>A0A0A7EIJ4</accession>
<dbReference type="Proteomes" id="UP000030341">
    <property type="component" value="Chromosome 1"/>
</dbReference>
<keyword evidence="14" id="KW-1185">Reference proteome</keyword>
<dbReference type="Gene3D" id="3.10.20.310">
    <property type="entry name" value="membrane protein fhac"/>
    <property type="match status" value="3"/>
</dbReference>
<evidence type="ECO:0000256" key="9">
    <source>
        <dbReference type="ARBA" id="ARBA00033063"/>
    </source>
</evidence>
<comment type="subcellular location">
    <subcellularLocation>
        <location evidence="1">Cell outer membrane</location>
    </subcellularLocation>
</comment>
<dbReference type="EMBL" id="CP009888">
    <property type="protein sequence ID" value="AIY65792.1"/>
    <property type="molecule type" value="Genomic_DNA"/>
</dbReference>
<dbReference type="Pfam" id="PF01103">
    <property type="entry name" value="Omp85"/>
    <property type="match status" value="1"/>
</dbReference>
<dbReference type="PROSITE" id="PS51257">
    <property type="entry name" value="PROKAR_LIPOPROTEIN"/>
    <property type="match status" value="1"/>
</dbReference>
<dbReference type="PANTHER" id="PTHR12815:SF47">
    <property type="entry name" value="TRANSLOCATION AND ASSEMBLY MODULE SUBUNIT TAMA"/>
    <property type="match status" value="1"/>
</dbReference>
<evidence type="ECO:0000313" key="14">
    <source>
        <dbReference type="Proteomes" id="UP000030341"/>
    </source>
</evidence>
<protein>
    <recommendedName>
        <fullName evidence="3">Translocation and assembly module subunit TamA</fullName>
    </recommendedName>
    <alternativeName>
        <fullName evidence="9">Autotransporter assembly factor TamA</fullName>
    </alternativeName>
</protein>
<evidence type="ECO:0000256" key="7">
    <source>
        <dbReference type="ARBA" id="ARBA00023136"/>
    </source>
</evidence>
<dbReference type="KEGG" id="pseo:OM33_12040"/>
<reference evidence="13 14" key="1">
    <citation type="submission" date="2014-11" db="EMBL/GenBank/DDBJ databases">
        <title>Complete Genome Sequence of Pseudoalteromonas sp. Strain OCN003 Isolated from Kaneohe Bay, Oahu, Hawaii.</title>
        <authorList>
            <person name="Beurmann S."/>
            <person name="Videau P."/>
            <person name="Ushijima B."/>
            <person name="Smith A.M."/>
            <person name="Aeby G.S."/>
            <person name="Callahan S.M."/>
            <person name="Belcaid M."/>
        </authorList>
    </citation>
    <scope>NUCLEOTIDE SEQUENCE [LARGE SCALE GENOMIC DNA]</scope>
    <source>
        <strain evidence="13 14">OCN003</strain>
    </source>
</reference>
<evidence type="ECO:0000313" key="13">
    <source>
        <dbReference type="EMBL" id="AIY65792.1"/>
    </source>
</evidence>
<evidence type="ECO:0000256" key="8">
    <source>
        <dbReference type="ARBA" id="ARBA00023237"/>
    </source>
</evidence>
<evidence type="ECO:0000256" key="4">
    <source>
        <dbReference type="ARBA" id="ARBA00022452"/>
    </source>
</evidence>
<keyword evidence="8" id="KW-0998">Cell outer membrane</keyword>
<feature type="domain" description="Bacterial surface antigen (D15)" evidence="11">
    <location>
        <begin position="272"/>
        <end position="571"/>
    </location>
</feature>
<gene>
    <name evidence="13" type="ORF">OM33_12040</name>
</gene>
<dbReference type="GO" id="GO:0009279">
    <property type="term" value="C:cell outer membrane"/>
    <property type="evidence" value="ECO:0007669"/>
    <property type="project" value="UniProtKB-SubCell"/>
</dbReference>
<evidence type="ECO:0000256" key="2">
    <source>
        <dbReference type="ARBA" id="ARBA00010248"/>
    </source>
</evidence>
<evidence type="ECO:0000256" key="3">
    <source>
        <dbReference type="ARBA" id="ARBA00015419"/>
    </source>
</evidence>
<evidence type="ECO:0000256" key="1">
    <source>
        <dbReference type="ARBA" id="ARBA00004442"/>
    </source>
</evidence>
<dbReference type="GO" id="GO:0009306">
    <property type="term" value="P:protein secretion"/>
    <property type="evidence" value="ECO:0007669"/>
    <property type="project" value="TreeGrafter"/>
</dbReference>